<keyword evidence="3" id="KW-1185">Reference proteome</keyword>
<name>A0A2U2BXB3_9PROT</name>
<organism evidence="2 3">
    <name type="scientific">Marinicauda salina</name>
    <dbReference type="NCBI Taxonomy" id="2135793"/>
    <lineage>
        <taxon>Bacteria</taxon>
        <taxon>Pseudomonadati</taxon>
        <taxon>Pseudomonadota</taxon>
        <taxon>Alphaproteobacteria</taxon>
        <taxon>Maricaulales</taxon>
        <taxon>Maricaulaceae</taxon>
        <taxon>Marinicauda</taxon>
    </lineage>
</organism>
<proteinExistence type="predicted"/>
<dbReference type="AlphaFoldDB" id="A0A2U2BXB3"/>
<protein>
    <submittedName>
        <fullName evidence="2">SAM-dependent methyltransferase</fullName>
    </submittedName>
</protein>
<dbReference type="InterPro" id="IPR052356">
    <property type="entry name" value="Thiol_S-MT"/>
</dbReference>
<comment type="caution">
    <text evidence="2">The sequence shown here is derived from an EMBL/GenBank/DDBJ whole genome shotgun (WGS) entry which is preliminary data.</text>
</comment>
<dbReference type="GO" id="GO:0008757">
    <property type="term" value="F:S-adenosylmethionine-dependent methyltransferase activity"/>
    <property type="evidence" value="ECO:0007669"/>
    <property type="project" value="InterPro"/>
</dbReference>
<keyword evidence="2" id="KW-0489">Methyltransferase</keyword>
<dbReference type="GO" id="GO:0032259">
    <property type="term" value="P:methylation"/>
    <property type="evidence" value="ECO:0007669"/>
    <property type="project" value="UniProtKB-KW"/>
</dbReference>
<sequence length="206" mass="22528">MSFYDDHVLPHLIGFACSQPQIMKKRSQVVPAAEGRVLEVGFGSGTNLGFYDPVRVERLFALEPSKGMRRKAAKAVAASPLEIEWLDLPGEAIPLDDESVDTVVLTYTACTIPDVAAALEGMRRVLKPGGRLLFSEHGAAPDPGVAKWQRRIEPIWKPIAGGCHLTRKPDQLIEDAGFAIDRMEADYLPKSPKIAAYNYAGSASRR</sequence>
<dbReference type="OrthoDB" id="8153637at2"/>
<keyword evidence="2" id="KW-0808">Transferase</keyword>
<dbReference type="PANTHER" id="PTHR45036:SF1">
    <property type="entry name" value="METHYLTRANSFERASE LIKE 7A"/>
    <property type="match status" value="1"/>
</dbReference>
<gene>
    <name evidence="2" type="ORF">DDZ18_03370</name>
</gene>
<accession>A0A2U2BXB3</accession>
<dbReference type="InterPro" id="IPR029063">
    <property type="entry name" value="SAM-dependent_MTases_sf"/>
</dbReference>
<evidence type="ECO:0000313" key="3">
    <source>
        <dbReference type="Proteomes" id="UP000245168"/>
    </source>
</evidence>
<dbReference type="RefSeq" id="WP_109251926.1">
    <property type="nucleotide sequence ID" value="NZ_QEXV01000001.1"/>
</dbReference>
<dbReference type="Proteomes" id="UP000245168">
    <property type="component" value="Unassembled WGS sequence"/>
</dbReference>
<evidence type="ECO:0000259" key="1">
    <source>
        <dbReference type="Pfam" id="PF08241"/>
    </source>
</evidence>
<evidence type="ECO:0000313" key="2">
    <source>
        <dbReference type="EMBL" id="PWE18652.1"/>
    </source>
</evidence>
<dbReference type="Pfam" id="PF08241">
    <property type="entry name" value="Methyltransf_11"/>
    <property type="match status" value="1"/>
</dbReference>
<dbReference type="InterPro" id="IPR013216">
    <property type="entry name" value="Methyltransf_11"/>
</dbReference>
<feature type="domain" description="Methyltransferase type 11" evidence="1">
    <location>
        <begin position="38"/>
        <end position="134"/>
    </location>
</feature>
<dbReference type="EMBL" id="QEXV01000001">
    <property type="protein sequence ID" value="PWE18652.1"/>
    <property type="molecule type" value="Genomic_DNA"/>
</dbReference>
<reference evidence="3" key="1">
    <citation type="submission" date="2018-05" db="EMBL/GenBank/DDBJ databases">
        <authorList>
            <person name="Liu B.-T."/>
        </authorList>
    </citation>
    <scope>NUCLEOTIDE SEQUENCE [LARGE SCALE GENOMIC DNA]</scope>
    <source>
        <strain evidence="3">WD6-1</strain>
    </source>
</reference>
<dbReference type="SUPFAM" id="SSF53335">
    <property type="entry name" value="S-adenosyl-L-methionine-dependent methyltransferases"/>
    <property type="match status" value="1"/>
</dbReference>
<dbReference type="CDD" id="cd02440">
    <property type="entry name" value="AdoMet_MTases"/>
    <property type="match status" value="1"/>
</dbReference>
<dbReference type="PANTHER" id="PTHR45036">
    <property type="entry name" value="METHYLTRANSFERASE LIKE 7B"/>
    <property type="match status" value="1"/>
</dbReference>
<dbReference type="Gene3D" id="3.40.50.150">
    <property type="entry name" value="Vaccinia Virus protein VP39"/>
    <property type="match status" value="1"/>
</dbReference>